<dbReference type="OrthoDB" id="9810236at2"/>
<evidence type="ECO:0000256" key="2">
    <source>
        <dbReference type="ARBA" id="ARBA00009046"/>
    </source>
</evidence>
<evidence type="ECO:0000256" key="4">
    <source>
        <dbReference type="ARBA" id="ARBA00022741"/>
    </source>
</evidence>
<gene>
    <name evidence="11" type="ORF">BN873_10237</name>
</gene>
<evidence type="ECO:0000313" key="12">
    <source>
        <dbReference type="Proteomes" id="UP000035760"/>
    </source>
</evidence>
<dbReference type="Pfam" id="PF01966">
    <property type="entry name" value="HD"/>
    <property type="match status" value="1"/>
</dbReference>
<dbReference type="CDD" id="cd09641">
    <property type="entry name" value="Cas3''_I"/>
    <property type="match status" value="1"/>
</dbReference>
<evidence type="ECO:0000259" key="10">
    <source>
        <dbReference type="PROSITE" id="PS51643"/>
    </source>
</evidence>
<dbReference type="InterPro" id="IPR011545">
    <property type="entry name" value="DEAD/DEAH_box_helicase_dom"/>
</dbReference>
<evidence type="ECO:0000256" key="8">
    <source>
        <dbReference type="ARBA" id="ARBA00023118"/>
    </source>
</evidence>
<dbReference type="PROSITE" id="PS51192">
    <property type="entry name" value="HELICASE_ATP_BIND_1"/>
    <property type="match status" value="1"/>
</dbReference>
<dbReference type="Gene3D" id="3.40.50.300">
    <property type="entry name" value="P-loop containing nucleotide triphosphate hydrolases"/>
    <property type="match status" value="2"/>
</dbReference>
<evidence type="ECO:0000313" key="11">
    <source>
        <dbReference type="EMBL" id="CDI00981.1"/>
    </source>
</evidence>
<protein>
    <submittedName>
        <fullName evidence="11">CRISPR-associated helicase Cas3</fullName>
    </submittedName>
</protein>
<feature type="domain" description="HD Cas3-type" evidence="10">
    <location>
        <begin position="18"/>
        <end position="186"/>
    </location>
</feature>
<dbReference type="CDD" id="cd17930">
    <property type="entry name" value="DEXHc_cas3"/>
    <property type="match status" value="1"/>
</dbReference>
<sequence>MSEKSSVFLAHVRQDSNGQWVEHLLDEHLHGVAALAESFAVTFKAGDWARLAGLWHDLGKYRTTFQRYIRGASGYDAHIETALGKVDHSTAGALYAMQRMKGLGRILAYLIAGHHAGLPDWQSAEAPASSLANRLNQADLLADALAAAPPTDILNAPLPTSNPGGERDHALWIRLLFSCLVDADFLDTEQFMTPDKTAQRGRYPTLAELEPRFAAYMTGLTAKTDATAVNRMRALVLERCRNAAEQSPGLFSLTVPTGGGKTLASLAFALRHARQHGKRRILYVIPYTSIIEQTADVFRTAFDADAVLEHHSNFETEHETPRSRLACENWDAPLIVTTSVQFFESLFANRPSRTRKLHNILDSVVILDEAQLLPPDFLTPILRTIRELSRYYGVSFVLCTATQPDLSSRHGFDFSLKGLDDVREIVGDAAAVHELHDSLRRVELTLPADFQTPITWETLAAELQTHYRVLCIVDRRDDARVLHGLLPPDTVHLSGLMCGQHRSDVIAEIKQRLRNPNAPLRVISTQLVEAGVDLDFPVVYRALAGLDSIAQAAGRCNREGRCFNLGQVVVFVPPTEPPKGHLRQACQAGRQILQRRPPDPLDPALFTEYFQSLYWQKGVEQLDSKGIQPLLKNNQRFEFSFRTAAERFQLIPEIQAPIIVQYGDNERLLAQLARSGDGLERKLLRQLQRYVVNIPRRVHQRLLAEGAIAERQPGVYVQVAPLYDSVLGLRVDNTPIAHYAPDDLIT</sequence>
<dbReference type="GO" id="GO:0046872">
    <property type="term" value="F:metal ion binding"/>
    <property type="evidence" value="ECO:0007669"/>
    <property type="project" value="UniProtKB-KW"/>
</dbReference>
<keyword evidence="3" id="KW-0479">Metal-binding</keyword>
<dbReference type="GO" id="GO:0004386">
    <property type="term" value="F:helicase activity"/>
    <property type="evidence" value="ECO:0007669"/>
    <property type="project" value="UniProtKB-KW"/>
</dbReference>
<dbReference type="PROSITE" id="PS51643">
    <property type="entry name" value="HD_CAS3"/>
    <property type="match status" value="1"/>
</dbReference>
<dbReference type="Pfam" id="PF22590">
    <property type="entry name" value="Cas3-like_C_2"/>
    <property type="match status" value="1"/>
</dbReference>
<reference evidence="11" key="1">
    <citation type="submission" date="2013-07" db="EMBL/GenBank/DDBJ databases">
        <authorList>
            <person name="McIlroy S."/>
        </authorList>
    </citation>
    <scope>NUCLEOTIDE SEQUENCE [LARGE SCALE GENOMIC DNA]</scope>
    <source>
        <strain evidence="11">Run_A_D11</strain>
    </source>
</reference>
<keyword evidence="7" id="KW-0067">ATP-binding</keyword>
<proteinExistence type="inferred from homology"/>
<dbReference type="Gene3D" id="1.10.3210.30">
    <property type="match status" value="1"/>
</dbReference>
<evidence type="ECO:0000256" key="6">
    <source>
        <dbReference type="ARBA" id="ARBA00022806"/>
    </source>
</evidence>
<keyword evidence="4" id="KW-0547">Nucleotide-binding</keyword>
<dbReference type="SUPFAM" id="SSF109604">
    <property type="entry name" value="HD-domain/PDEase-like"/>
    <property type="match status" value="1"/>
</dbReference>
<comment type="similarity">
    <text evidence="2">In the central section; belongs to the CRISPR-associated helicase Cas3 family.</text>
</comment>
<dbReference type="InterPro" id="IPR006674">
    <property type="entry name" value="HD_domain"/>
</dbReference>
<dbReference type="InterPro" id="IPR006483">
    <property type="entry name" value="CRISPR-assoc_Cas3_HD"/>
</dbReference>
<dbReference type="AlphaFoldDB" id="W6M0U2"/>
<dbReference type="GO" id="GO:0016787">
    <property type="term" value="F:hydrolase activity"/>
    <property type="evidence" value="ECO:0007669"/>
    <property type="project" value="UniProtKB-KW"/>
</dbReference>
<dbReference type="SUPFAM" id="SSF52540">
    <property type="entry name" value="P-loop containing nucleoside triphosphate hydrolases"/>
    <property type="match status" value="1"/>
</dbReference>
<dbReference type="Pfam" id="PF00270">
    <property type="entry name" value="DEAD"/>
    <property type="match status" value="1"/>
</dbReference>
<comment type="caution">
    <text evidence="11">The sequence shown here is derived from an EMBL/GenBank/DDBJ whole genome shotgun (WGS) entry which is preliminary data.</text>
</comment>
<reference evidence="11" key="2">
    <citation type="submission" date="2014-03" db="EMBL/GenBank/DDBJ databases">
        <title>Candidatus Competibacter-lineage genomes retrieved from metagenomes reveal functional metabolic diversity.</title>
        <authorList>
            <person name="McIlroy S.J."/>
            <person name="Albertsen M."/>
            <person name="Andresen E.K."/>
            <person name="Saunders A.M."/>
            <person name="Kristiansen R."/>
            <person name="Stokholm-Bjerregaard M."/>
            <person name="Nielsen K.L."/>
            <person name="Nielsen P.H."/>
        </authorList>
    </citation>
    <scope>NUCLEOTIDE SEQUENCE</scope>
    <source>
        <strain evidence="11">Run_A_D11</strain>
    </source>
</reference>
<dbReference type="STRING" id="1400863.BN873_10237"/>
<keyword evidence="8" id="KW-0051">Antiviral defense</keyword>
<name>W6M0U2_9GAMM</name>
<keyword evidence="12" id="KW-1185">Reference proteome</keyword>
<dbReference type="GO" id="GO:0003676">
    <property type="term" value="F:nucleic acid binding"/>
    <property type="evidence" value="ECO:0007669"/>
    <property type="project" value="InterPro"/>
</dbReference>
<dbReference type="SMART" id="SM00487">
    <property type="entry name" value="DEXDc"/>
    <property type="match status" value="1"/>
</dbReference>
<accession>W6M0U2</accession>
<dbReference type="NCBIfam" id="TIGR01596">
    <property type="entry name" value="cas3_HD"/>
    <property type="match status" value="1"/>
</dbReference>
<dbReference type="InterPro" id="IPR054712">
    <property type="entry name" value="Cas3-like_dom"/>
</dbReference>
<comment type="similarity">
    <text evidence="1">In the N-terminal section; belongs to the CRISPR-associated nuclease Cas3-HD family.</text>
</comment>
<dbReference type="GO" id="GO:0005524">
    <property type="term" value="F:ATP binding"/>
    <property type="evidence" value="ECO:0007669"/>
    <property type="project" value="UniProtKB-KW"/>
</dbReference>
<evidence type="ECO:0000256" key="3">
    <source>
        <dbReference type="ARBA" id="ARBA00022723"/>
    </source>
</evidence>
<organism evidence="11 12">
    <name type="scientific">Candidatus Competibacter denitrificans Run_A_D11</name>
    <dbReference type="NCBI Taxonomy" id="1400863"/>
    <lineage>
        <taxon>Bacteria</taxon>
        <taxon>Pseudomonadati</taxon>
        <taxon>Pseudomonadota</taxon>
        <taxon>Gammaproteobacteria</taxon>
        <taxon>Candidatus Competibacteraceae</taxon>
        <taxon>Candidatus Competibacter</taxon>
    </lineage>
</organism>
<evidence type="ECO:0000256" key="7">
    <source>
        <dbReference type="ARBA" id="ARBA00022840"/>
    </source>
</evidence>
<dbReference type="RefSeq" id="WP_048670068.1">
    <property type="nucleotide sequence ID" value="NZ_CBTJ020000001.1"/>
</dbReference>
<keyword evidence="5" id="KW-0378">Hydrolase</keyword>
<dbReference type="InterPro" id="IPR014001">
    <property type="entry name" value="Helicase_ATP-bd"/>
</dbReference>
<dbReference type="InterPro" id="IPR038257">
    <property type="entry name" value="CRISPR-assoc_Cas3_HD_sf"/>
</dbReference>
<dbReference type="GO" id="GO:0051607">
    <property type="term" value="P:defense response to virus"/>
    <property type="evidence" value="ECO:0007669"/>
    <property type="project" value="UniProtKB-KW"/>
</dbReference>
<dbReference type="Proteomes" id="UP000035760">
    <property type="component" value="Unassembled WGS sequence"/>
</dbReference>
<dbReference type="InterPro" id="IPR027417">
    <property type="entry name" value="P-loop_NTPase"/>
</dbReference>
<evidence type="ECO:0000256" key="5">
    <source>
        <dbReference type="ARBA" id="ARBA00022801"/>
    </source>
</evidence>
<dbReference type="EMBL" id="CBTJ020000001">
    <property type="protein sequence ID" value="CDI00981.1"/>
    <property type="molecule type" value="Genomic_DNA"/>
</dbReference>
<evidence type="ECO:0000256" key="1">
    <source>
        <dbReference type="ARBA" id="ARBA00006847"/>
    </source>
</evidence>
<feature type="domain" description="Helicase ATP-binding" evidence="9">
    <location>
        <begin position="242"/>
        <end position="421"/>
    </location>
</feature>
<keyword evidence="6" id="KW-0347">Helicase</keyword>
<evidence type="ECO:0000259" key="9">
    <source>
        <dbReference type="PROSITE" id="PS51192"/>
    </source>
</evidence>